<proteinExistence type="predicted"/>
<evidence type="ECO:0000313" key="2">
    <source>
        <dbReference type="Proteomes" id="UP000177967"/>
    </source>
</evidence>
<evidence type="ECO:0000313" key="1">
    <source>
        <dbReference type="EMBL" id="OGY09100.1"/>
    </source>
</evidence>
<comment type="caution">
    <text evidence="1">The sequence shown here is derived from an EMBL/GenBank/DDBJ whole genome shotgun (WGS) entry which is preliminary data.</text>
</comment>
<organism evidence="1 2">
    <name type="scientific">Candidatus Blackburnbacteria bacterium RIFCSPHIGHO2_01_FULL_43_15b</name>
    <dbReference type="NCBI Taxonomy" id="1797513"/>
    <lineage>
        <taxon>Bacteria</taxon>
        <taxon>Candidatus Blackburniibacteriota</taxon>
    </lineage>
</organism>
<reference evidence="1 2" key="1">
    <citation type="journal article" date="2016" name="Nat. Commun.">
        <title>Thousands of microbial genomes shed light on interconnected biogeochemical processes in an aquifer system.</title>
        <authorList>
            <person name="Anantharaman K."/>
            <person name="Brown C.T."/>
            <person name="Hug L.A."/>
            <person name="Sharon I."/>
            <person name="Castelle C.J."/>
            <person name="Probst A.J."/>
            <person name="Thomas B.C."/>
            <person name="Singh A."/>
            <person name="Wilkins M.J."/>
            <person name="Karaoz U."/>
            <person name="Brodie E.L."/>
            <person name="Williams K.H."/>
            <person name="Hubbard S.S."/>
            <person name="Banfield J.F."/>
        </authorList>
    </citation>
    <scope>NUCLEOTIDE SEQUENCE [LARGE SCALE GENOMIC DNA]</scope>
</reference>
<dbReference type="EMBL" id="MHBW01000016">
    <property type="protein sequence ID" value="OGY09100.1"/>
    <property type="molecule type" value="Genomic_DNA"/>
</dbReference>
<protein>
    <submittedName>
        <fullName evidence="1">Uncharacterized protein</fullName>
    </submittedName>
</protein>
<name>A0A1G1V152_9BACT</name>
<gene>
    <name evidence="1" type="ORF">A2782_00055</name>
</gene>
<dbReference type="Proteomes" id="UP000177967">
    <property type="component" value="Unassembled WGS sequence"/>
</dbReference>
<accession>A0A1G1V152</accession>
<sequence length="76" mass="8518">MTFGALGHYLPEYNAIHHVGASPQERRDWRGPTGDKVRCNEVGYGAEAECSPLVFRYQEMAGLLREKHLILSQSAT</sequence>
<dbReference type="AlphaFoldDB" id="A0A1G1V152"/>